<evidence type="ECO:0000313" key="7">
    <source>
        <dbReference type="EMBL" id="AEE17894.1"/>
    </source>
</evidence>
<keyword evidence="4 7" id="KW-0326">Glycosidase</keyword>
<evidence type="ECO:0000256" key="1">
    <source>
        <dbReference type="ARBA" id="ARBA00005382"/>
    </source>
</evidence>
<dbReference type="RefSeq" id="WP_013759595.1">
    <property type="nucleotide sequence ID" value="NC_015500.1"/>
</dbReference>
<dbReference type="InterPro" id="IPR013780">
    <property type="entry name" value="Glyco_hydro_b"/>
</dbReference>
<evidence type="ECO:0000259" key="5">
    <source>
        <dbReference type="Pfam" id="PF02055"/>
    </source>
</evidence>
<proteinExistence type="inferred from homology"/>
<gene>
    <name evidence="7" type="ordered locus">Trebr_2488</name>
</gene>
<dbReference type="InterPro" id="IPR033453">
    <property type="entry name" value="Glyco_hydro_30_TIM-barrel"/>
</dbReference>
<accession>F4LND6</accession>
<evidence type="ECO:0000259" key="6">
    <source>
        <dbReference type="Pfam" id="PF17189"/>
    </source>
</evidence>
<dbReference type="PANTHER" id="PTHR11069:SF23">
    <property type="entry name" value="LYSOSOMAL ACID GLUCOSYLCERAMIDASE"/>
    <property type="match status" value="1"/>
</dbReference>
<evidence type="ECO:0000256" key="3">
    <source>
        <dbReference type="ARBA" id="ARBA00022801"/>
    </source>
</evidence>
<keyword evidence="8" id="KW-1185">Reference proteome</keyword>
<dbReference type="SUPFAM" id="SSF51445">
    <property type="entry name" value="(Trans)glycosidases"/>
    <property type="match status" value="1"/>
</dbReference>
<dbReference type="eggNOG" id="COG5520">
    <property type="taxonomic scope" value="Bacteria"/>
</dbReference>
<dbReference type="KEGG" id="tbe:Trebr_2488"/>
<reference evidence="8" key="1">
    <citation type="submission" date="2011-04" db="EMBL/GenBank/DDBJ databases">
        <title>The complete genome of Treponema brennaborense DSM 12168.</title>
        <authorList>
            <person name="Lucas S."/>
            <person name="Han J."/>
            <person name="Lapidus A."/>
            <person name="Bruce D."/>
            <person name="Goodwin L."/>
            <person name="Pitluck S."/>
            <person name="Peters L."/>
            <person name="Kyrpides N."/>
            <person name="Mavromatis K."/>
            <person name="Ivanova N."/>
            <person name="Mikhailova N."/>
            <person name="Pagani I."/>
            <person name="Teshima H."/>
            <person name="Detter J.C."/>
            <person name="Tapia R."/>
            <person name="Han C."/>
            <person name="Land M."/>
            <person name="Hauser L."/>
            <person name="Markowitz V."/>
            <person name="Cheng J.-F."/>
            <person name="Hugenholtz P."/>
            <person name="Woyke T."/>
            <person name="Wu D."/>
            <person name="Gronow S."/>
            <person name="Wellnitz S."/>
            <person name="Brambilla E."/>
            <person name="Klenk H.-P."/>
            <person name="Eisen J.A."/>
        </authorList>
    </citation>
    <scope>NUCLEOTIDE SEQUENCE [LARGE SCALE GENOMIC DNA]</scope>
    <source>
        <strain evidence="8">DSM 12168 / CIP 105900 / DD5/3</strain>
    </source>
</reference>
<dbReference type="AlphaFoldDB" id="F4LND6"/>
<feature type="domain" description="Glycosyl hydrolase family 30 TIM-barrel" evidence="5">
    <location>
        <begin position="48"/>
        <end position="396"/>
    </location>
</feature>
<evidence type="ECO:0000313" key="8">
    <source>
        <dbReference type="Proteomes" id="UP000006546"/>
    </source>
</evidence>
<dbReference type="PRINTS" id="PR00843">
    <property type="entry name" value="GLHYDRLASE30"/>
</dbReference>
<dbReference type="GO" id="GO:0004348">
    <property type="term" value="F:glucosylceramidase activity"/>
    <property type="evidence" value="ECO:0007669"/>
    <property type="project" value="UniProtKB-EC"/>
</dbReference>
<dbReference type="Pfam" id="PF02055">
    <property type="entry name" value="Glyco_hydro_30"/>
    <property type="match status" value="1"/>
</dbReference>
<evidence type="ECO:0000256" key="4">
    <source>
        <dbReference type="RuleBase" id="RU361188"/>
    </source>
</evidence>
<dbReference type="InterPro" id="IPR017853">
    <property type="entry name" value="GH"/>
</dbReference>
<dbReference type="EC" id="3.2.1.45" evidence="7"/>
<dbReference type="HOGENOM" id="CLU_014379_1_1_12"/>
<dbReference type="STRING" id="906968.Trebr_2488"/>
<dbReference type="OrthoDB" id="9806701at2"/>
<keyword evidence="3 4" id="KW-0378">Hydrolase</keyword>
<sequence length="478" mass="53293">MNITRIFETAKDSRQRLAELPGESRLITDPKINPCIITVKPEARFQTVTGFGGAITESAGYVVSKLPPHVRQEAVDACFSARNGNNYTYARTHLNSCDFSLENWACVPQKDETLDSFSMERTDRYVTPLLKAAKIAANTSNDPDDANGAAGTKADRFRLMVTPWSPPAWMKDNDCMNGGGHLKPEYRRLWAQYFVRFLSELQKRGLRTGIVSIQNEPAAVQRWDSCIWSAEEEAEFAVRYLGPALRQSGFADTDILVWDHNRDLLWDRFAASMAVPGAADYIAGAAYHWYSGDQYDNVRKIAERFPDKQIVFSEGCIEGGPRDGAWFSGERYAHNIINDLSNGCTAWIDWNIVLDMNGGPNHAGNYCDAPILADIAAGTLHYQSSYYYIGHFSRFIRPGAVRLGAETTPYMVPAAVDGKLGNTIENCAFLNPDGSIVFIICNRTEADLPYELKIDGTADSARTLRCPPRAIQTLIIRR</sequence>
<dbReference type="InterPro" id="IPR001139">
    <property type="entry name" value="Glyco_hydro_30"/>
</dbReference>
<evidence type="ECO:0000256" key="2">
    <source>
        <dbReference type="ARBA" id="ARBA00022729"/>
    </source>
</evidence>
<dbReference type="Pfam" id="PF17189">
    <property type="entry name" value="Glyco_hydro_30C"/>
    <property type="match status" value="1"/>
</dbReference>
<dbReference type="Gene3D" id="3.20.20.80">
    <property type="entry name" value="Glycosidases"/>
    <property type="match status" value="1"/>
</dbReference>
<dbReference type="PANTHER" id="PTHR11069">
    <property type="entry name" value="GLUCOSYLCERAMIDASE"/>
    <property type="match status" value="1"/>
</dbReference>
<protein>
    <submittedName>
        <fullName evidence="7">Glucosylceramidase</fullName>
        <ecNumber evidence="7">3.2.1.45</ecNumber>
    </submittedName>
</protein>
<feature type="domain" description="Glycosyl hydrolase family 30 beta sandwich" evidence="6">
    <location>
        <begin position="399"/>
        <end position="474"/>
    </location>
</feature>
<organism evidence="7 8">
    <name type="scientific">Treponema brennaborense (strain DSM 12168 / CIP 105900 / DD5/3)</name>
    <dbReference type="NCBI Taxonomy" id="906968"/>
    <lineage>
        <taxon>Bacteria</taxon>
        <taxon>Pseudomonadati</taxon>
        <taxon>Spirochaetota</taxon>
        <taxon>Spirochaetia</taxon>
        <taxon>Spirochaetales</taxon>
        <taxon>Treponemataceae</taxon>
        <taxon>Treponema</taxon>
    </lineage>
</organism>
<dbReference type="GO" id="GO:0006680">
    <property type="term" value="P:glucosylceramide catabolic process"/>
    <property type="evidence" value="ECO:0007669"/>
    <property type="project" value="TreeGrafter"/>
</dbReference>
<dbReference type="Proteomes" id="UP000006546">
    <property type="component" value="Chromosome"/>
</dbReference>
<dbReference type="EMBL" id="CP002696">
    <property type="protein sequence ID" value="AEE17894.1"/>
    <property type="molecule type" value="Genomic_DNA"/>
</dbReference>
<keyword evidence="2" id="KW-0732">Signal</keyword>
<comment type="similarity">
    <text evidence="1 4">Belongs to the glycosyl hydrolase 30 family.</text>
</comment>
<name>F4LND6_TREBD</name>
<dbReference type="InterPro" id="IPR033452">
    <property type="entry name" value="GH30_C"/>
</dbReference>
<dbReference type="Gene3D" id="2.60.40.1180">
    <property type="entry name" value="Golgi alpha-mannosidase II"/>
    <property type="match status" value="1"/>
</dbReference>
<dbReference type="GO" id="GO:0016020">
    <property type="term" value="C:membrane"/>
    <property type="evidence" value="ECO:0007669"/>
    <property type="project" value="GOC"/>
</dbReference>